<dbReference type="Proteomes" id="UP001056429">
    <property type="component" value="Unassembled WGS sequence"/>
</dbReference>
<accession>A0A9J6PA46</accession>
<keyword evidence="1 2" id="KW-0732">Signal</keyword>
<dbReference type="Gene3D" id="3.10.350.10">
    <property type="entry name" value="LysM domain"/>
    <property type="match status" value="1"/>
</dbReference>
<protein>
    <submittedName>
        <fullName evidence="4">5'-nucleotidase C-terminal domain-containing protein</fullName>
    </submittedName>
</protein>
<dbReference type="PROSITE" id="PS51782">
    <property type="entry name" value="LYSM"/>
    <property type="match status" value="1"/>
</dbReference>
<dbReference type="Pfam" id="PF00149">
    <property type="entry name" value="Metallophos"/>
    <property type="match status" value="1"/>
</dbReference>
<dbReference type="Pfam" id="PF01476">
    <property type="entry name" value="LysM"/>
    <property type="match status" value="1"/>
</dbReference>
<dbReference type="InterPro" id="IPR008334">
    <property type="entry name" value="5'-Nucleotdase_C"/>
</dbReference>
<dbReference type="RefSeq" id="WP_250861875.1">
    <property type="nucleotide sequence ID" value="NZ_JAGSOJ010000007.1"/>
</dbReference>
<dbReference type="InterPro" id="IPR018392">
    <property type="entry name" value="LysM"/>
</dbReference>
<evidence type="ECO:0000256" key="2">
    <source>
        <dbReference type="RuleBase" id="RU362119"/>
    </source>
</evidence>
<dbReference type="SUPFAM" id="SSF55816">
    <property type="entry name" value="5'-nucleotidase (syn. UDP-sugar hydrolase), C-terminal domain"/>
    <property type="match status" value="1"/>
</dbReference>
<dbReference type="PRINTS" id="PR01607">
    <property type="entry name" value="APYRASEFAMLY"/>
</dbReference>
<sequence>MKIKMRKILSMLMMCTMILGMTNGMVFADEATNPKISTTKETKVEQIENVIDILSVNDFHGNVKENGKNIGMAKMVGYINDQKAVNPNTLVVAAGDSYQGTALSNLTFGAPVNEMYKAMGVMASAVGNHEFDWGVDRIAQWSKDGGFPFLAANIYDKETGEPVAWAKPYIIKEVEGKKIAFIGLSTIMTADQTSVENVATLEFKSAAEGAKIWIEYLKAGKAEEGTPDVIVALTHVPAYQDKYGDDPTLPVTGDEIEELCAVEGLDAVITGHSHTTVAGYVNGTPVVQAYKNGRSVGKISIQLNDDKSVKAITPSVTKVYEFSNDIIESEDAKASYDKFDKDFEPITSEVIGELEGDLSHGKQMKNVTPLGYWTADLMRKATGVQIGLTNGGGLRIPLKEGKITMGHMYEVMPFDNTLYTMEVTGAHLKALVDHGIEADFMGDGQVAGVKVVYDPTREYEDRIVSITLEDGTPIEMEKTYTLVTNDFLSGNRDKYNFDGAKNRKDTFVPIRDVLVKEFKAGKVVAPSVEGLFVAKATETEKYTIKSGDVLWKIAESYGVTYQKLAEMNNIANPHLIFEGDTLVVPGN</sequence>
<proteinExistence type="inferred from homology"/>
<keyword evidence="2" id="KW-0378">Hydrolase</keyword>
<dbReference type="GO" id="GO:0016787">
    <property type="term" value="F:hydrolase activity"/>
    <property type="evidence" value="ECO:0007669"/>
    <property type="project" value="UniProtKB-KW"/>
</dbReference>
<dbReference type="GO" id="GO:0000166">
    <property type="term" value="F:nucleotide binding"/>
    <property type="evidence" value="ECO:0007669"/>
    <property type="project" value="UniProtKB-KW"/>
</dbReference>
<gene>
    <name evidence="4" type="ORF">KDK92_23545</name>
</gene>
<dbReference type="GO" id="GO:0009166">
    <property type="term" value="P:nucleotide catabolic process"/>
    <property type="evidence" value="ECO:0007669"/>
    <property type="project" value="InterPro"/>
</dbReference>
<feature type="domain" description="LysM" evidence="3">
    <location>
        <begin position="540"/>
        <end position="584"/>
    </location>
</feature>
<feature type="signal peptide" evidence="2">
    <location>
        <begin position="1"/>
        <end position="28"/>
    </location>
</feature>
<dbReference type="PANTHER" id="PTHR11575:SF24">
    <property type="entry name" value="5'-NUCLEOTIDASE"/>
    <property type="match status" value="1"/>
</dbReference>
<dbReference type="InterPro" id="IPR036779">
    <property type="entry name" value="LysM_dom_sf"/>
</dbReference>
<feature type="chain" id="PRO_5039961009" evidence="2">
    <location>
        <begin position="29"/>
        <end position="587"/>
    </location>
</feature>
<comment type="similarity">
    <text evidence="2">Belongs to the 5'-nucleotidase family.</text>
</comment>
<dbReference type="Pfam" id="PF02872">
    <property type="entry name" value="5_nucleotid_C"/>
    <property type="match status" value="1"/>
</dbReference>
<evidence type="ECO:0000313" key="5">
    <source>
        <dbReference type="Proteomes" id="UP001056429"/>
    </source>
</evidence>
<keyword evidence="5" id="KW-1185">Reference proteome</keyword>
<dbReference type="InterPro" id="IPR029052">
    <property type="entry name" value="Metallo-depent_PP-like"/>
</dbReference>
<dbReference type="EMBL" id="JAGSOJ010000007">
    <property type="protein sequence ID" value="MCM1992702.1"/>
    <property type="molecule type" value="Genomic_DNA"/>
</dbReference>
<dbReference type="CDD" id="cd00118">
    <property type="entry name" value="LysM"/>
    <property type="match status" value="1"/>
</dbReference>
<organism evidence="4 5">
    <name type="scientific">Oceanirhabdus seepicola</name>
    <dbReference type="NCBI Taxonomy" id="2828781"/>
    <lineage>
        <taxon>Bacteria</taxon>
        <taxon>Bacillati</taxon>
        <taxon>Bacillota</taxon>
        <taxon>Clostridia</taxon>
        <taxon>Eubacteriales</taxon>
        <taxon>Clostridiaceae</taxon>
        <taxon>Oceanirhabdus</taxon>
    </lineage>
</organism>
<dbReference type="InterPro" id="IPR006179">
    <property type="entry name" value="5_nucleotidase/apyrase"/>
</dbReference>
<reference evidence="4" key="2">
    <citation type="submission" date="2021-04" db="EMBL/GenBank/DDBJ databases">
        <authorList>
            <person name="Dong X."/>
        </authorList>
    </citation>
    <scope>NUCLEOTIDE SEQUENCE</scope>
    <source>
        <strain evidence="4">ZWT</strain>
    </source>
</reference>
<reference evidence="4" key="1">
    <citation type="journal article" date="2021" name="mSystems">
        <title>Bacteria and Archaea Synergistically Convert Glycine Betaine to Biogenic Methane in the Formosa Cold Seep of the South China Sea.</title>
        <authorList>
            <person name="Li L."/>
            <person name="Zhang W."/>
            <person name="Zhang S."/>
            <person name="Song L."/>
            <person name="Sun Q."/>
            <person name="Zhang H."/>
            <person name="Xiang H."/>
            <person name="Dong X."/>
        </authorList>
    </citation>
    <scope>NUCLEOTIDE SEQUENCE</scope>
    <source>
        <strain evidence="4">ZWT</strain>
    </source>
</reference>
<dbReference type="SUPFAM" id="SSF56300">
    <property type="entry name" value="Metallo-dependent phosphatases"/>
    <property type="match status" value="1"/>
</dbReference>
<dbReference type="Gene3D" id="3.60.21.10">
    <property type="match status" value="1"/>
</dbReference>
<dbReference type="SMART" id="SM00257">
    <property type="entry name" value="LysM"/>
    <property type="match status" value="1"/>
</dbReference>
<dbReference type="PANTHER" id="PTHR11575">
    <property type="entry name" value="5'-NUCLEOTIDASE-RELATED"/>
    <property type="match status" value="1"/>
</dbReference>
<name>A0A9J6PA46_9CLOT</name>
<evidence type="ECO:0000313" key="4">
    <source>
        <dbReference type="EMBL" id="MCM1992702.1"/>
    </source>
</evidence>
<dbReference type="Gene3D" id="3.90.780.10">
    <property type="entry name" value="5'-Nucleotidase, C-terminal domain"/>
    <property type="match status" value="1"/>
</dbReference>
<keyword evidence="2" id="KW-0547">Nucleotide-binding</keyword>
<dbReference type="AlphaFoldDB" id="A0A9J6PA46"/>
<dbReference type="InterPro" id="IPR004843">
    <property type="entry name" value="Calcineurin-like_PHP"/>
</dbReference>
<evidence type="ECO:0000256" key="1">
    <source>
        <dbReference type="ARBA" id="ARBA00022729"/>
    </source>
</evidence>
<dbReference type="SUPFAM" id="SSF54106">
    <property type="entry name" value="LysM domain"/>
    <property type="match status" value="1"/>
</dbReference>
<dbReference type="InterPro" id="IPR036907">
    <property type="entry name" value="5'-Nucleotdase_C_sf"/>
</dbReference>
<dbReference type="CDD" id="cd00845">
    <property type="entry name" value="MPP_UshA_N_like"/>
    <property type="match status" value="1"/>
</dbReference>
<evidence type="ECO:0000259" key="3">
    <source>
        <dbReference type="PROSITE" id="PS51782"/>
    </source>
</evidence>
<comment type="caution">
    <text evidence="4">The sequence shown here is derived from an EMBL/GenBank/DDBJ whole genome shotgun (WGS) entry which is preliminary data.</text>
</comment>